<dbReference type="InterPro" id="IPR050426">
    <property type="entry name" value="Glycosyltransferase_28"/>
</dbReference>
<dbReference type="GO" id="GO:0017000">
    <property type="term" value="P:antibiotic biosynthetic process"/>
    <property type="evidence" value="ECO:0007669"/>
    <property type="project" value="UniProtKB-ARBA"/>
</dbReference>
<dbReference type="Pfam" id="PF06722">
    <property type="entry name" value="EryCIII-like_C"/>
    <property type="match status" value="1"/>
</dbReference>
<feature type="domain" description="Erythromycin biosynthesis protein CIII-like N-terminal" evidence="5">
    <location>
        <begin position="10"/>
        <end position="207"/>
    </location>
</feature>
<proteinExistence type="inferred from homology"/>
<feature type="domain" description="Erythromycin biosynthesis protein CIII-like C-terminal" evidence="4">
    <location>
        <begin position="221"/>
        <end position="346"/>
    </location>
</feature>
<dbReference type="Proteomes" id="UP000649739">
    <property type="component" value="Unassembled WGS sequence"/>
</dbReference>
<dbReference type="EMBL" id="BMQB01000005">
    <property type="protein sequence ID" value="GGJ96591.1"/>
    <property type="molecule type" value="Genomic_DNA"/>
</dbReference>
<evidence type="ECO:0000256" key="1">
    <source>
        <dbReference type="ARBA" id="ARBA00006962"/>
    </source>
</evidence>
<dbReference type="CDD" id="cd03784">
    <property type="entry name" value="GT1_Gtf-like"/>
    <property type="match status" value="1"/>
</dbReference>
<dbReference type="PANTHER" id="PTHR48050:SF13">
    <property type="entry name" value="STEROL 3-BETA-GLUCOSYLTRANSFERASE UGT80A2"/>
    <property type="match status" value="1"/>
</dbReference>
<evidence type="ECO:0000256" key="3">
    <source>
        <dbReference type="ARBA" id="ARBA00022679"/>
    </source>
</evidence>
<evidence type="ECO:0000313" key="7">
    <source>
        <dbReference type="Proteomes" id="UP000649739"/>
    </source>
</evidence>
<evidence type="ECO:0000256" key="2">
    <source>
        <dbReference type="ARBA" id="ARBA00022676"/>
    </source>
</evidence>
<comment type="similarity">
    <text evidence="1">Belongs to the glycosyltransferase 28 family.</text>
</comment>
<keyword evidence="7" id="KW-1185">Reference proteome</keyword>
<dbReference type="InterPro" id="IPR010610">
    <property type="entry name" value="EryCIII-like_C"/>
</dbReference>
<name>A0A8J3FBJ9_9ACTN</name>
<accession>A0A8J3FBJ9</accession>
<keyword evidence="2" id="KW-0328">Glycosyltransferase</keyword>
<organism evidence="6 7">
    <name type="scientific">Pilimelia anulata</name>
    <dbReference type="NCBI Taxonomy" id="53371"/>
    <lineage>
        <taxon>Bacteria</taxon>
        <taxon>Bacillati</taxon>
        <taxon>Actinomycetota</taxon>
        <taxon>Actinomycetes</taxon>
        <taxon>Micromonosporales</taxon>
        <taxon>Micromonosporaceae</taxon>
        <taxon>Pilimelia</taxon>
    </lineage>
</organism>
<dbReference type="InterPro" id="IPR048284">
    <property type="entry name" value="EryCIII-like_N"/>
</dbReference>
<dbReference type="AlphaFoldDB" id="A0A8J3FBJ9"/>
<dbReference type="Gene3D" id="3.40.50.2000">
    <property type="entry name" value="Glycogen Phosphorylase B"/>
    <property type="match status" value="2"/>
</dbReference>
<protein>
    <submittedName>
        <fullName evidence="6">Glycosyl transferase</fullName>
    </submittedName>
</protein>
<reference evidence="6" key="1">
    <citation type="journal article" date="2014" name="Int. J. Syst. Evol. Microbiol.">
        <title>Complete genome sequence of Corynebacterium casei LMG S-19264T (=DSM 44701T), isolated from a smear-ripened cheese.</title>
        <authorList>
            <consortium name="US DOE Joint Genome Institute (JGI-PGF)"/>
            <person name="Walter F."/>
            <person name="Albersmeier A."/>
            <person name="Kalinowski J."/>
            <person name="Ruckert C."/>
        </authorList>
    </citation>
    <scope>NUCLEOTIDE SEQUENCE</scope>
    <source>
        <strain evidence="6">JCM 3090</strain>
    </source>
</reference>
<sequence length="375" mass="38805">MYFPLVPLGWALRAAGHDVLVGAPASFDEPVRQSGLPLAAVSGPVEMADVMSRDRAGQPVAVPRTDAEMTAGVGTGFGRLAARTLAGTSELVRGWGPDVIVTESYSFAPAAVAAALHGVPWVLHTVGPGDLPIRDGVARELAPELAELGLAGIGDPDLVLDNCPPLLGEPAAPAAERVRYVPYGEPGIVPDWCARRATRPRILVTLGSVQPAIGGLPLLAELVRAVATLPVELVVAVADYLVDRLGPLPANVLAAGWQSLTSVLPGCSAVVHHGGPGTMMACVHAGLPQVIIPGRGKPHDAIRRLVEFGAARALPPEQVTPGAVRDACAALLDAPAYGQRARAARDLLGQLRSPVDAVPLVTALADGHRRPPRTR</sequence>
<dbReference type="GO" id="GO:0008194">
    <property type="term" value="F:UDP-glycosyltransferase activity"/>
    <property type="evidence" value="ECO:0007669"/>
    <property type="project" value="InterPro"/>
</dbReference>
<keyword evidence="3 6" id="KW-0808">Transferase</keyword>
<dbReference type="GO" id="GO:0016758">
    <property type="term" value="F:hexosyltransferase activity"/>
    <property type="evidence" value="ECO:0007669"/>
    <property type="project" value="UniProtKB-ARBA"/>
</dbReference>
<dbReference type="Pfam" id="PF21036">
    <property type="entry name" value="EryCIII-like_N"/>
    <property type="match status" value="1"/>
</dbReference>
<reference evidence="6" key="2">
    <citation type="submission" date="2020-09" db="EMBL/GenBank/DDBJ databases">
        <authorList>
            <person name="Sun Q."/>
            <person name="Ohkuma M."/>
        </authorList>
    </citation>
    <scope>NUCLEOTIDE SEQUENCE</scope>
    <source>
        <strain evidence="6">JCM 3090</strain>
    </source>
</reference>
<dbReference type="SUPFAM" id="SSF53756">
    <property type="entry name" value="UDP-Glycosyltransferase/glycogen phosphorylase"/>
    <property type="match status" value="1"/>
</dbReference>
<evidence type="ECO:0000259" key="5">
    <source>
        <dbReference type="Pfam" id="PF21036"/>
    </source>
</evidence>
<comment type="caution">
    <text evidence="6">The sequence shown here is derived from an EMBL/GenBank/DDBJ whole genome shotgun (WGS) entry which is preliminary data.</text>
</comment>
<dbReference type="InterPro" id="IPR002213">
    <property type="entry name" value="UDP_glucos_trans"/>
</dbReference>
<evidence type="ECO:0000259" key="4">
    <source>
        <dbReference type="Pfam" id="PF06722"/>
    </source>
</evidence>
<evidence type="ECO:0000313" key="6">
    <source>
        <dbReference type="EMBL" id="GGJ96591.1"/>
    </source>
</evidence>
<gene>
    <name evidence="6" type="ORF">GCM10010123_28200</name>
</gene>
<dbReference type="PANTHER" id="PTHR48050">
    <property type="entry name" value="STEROL 3-BETA-GLUCOSYLTRANSFERASE"/>
    <property type="match status" value="1"/>
</dbReference>